<sequence length="310" mass="37197">MGEIPFEQSYAIKDLGNELEKLMRKINGLNLPLYDENFALICELQIDMPQNKHEEEFIKRKTKDFLRNALDTHFLFTLPKTDEILLFLGFDRNRYENRTYRNMLREVFCKLQREIRTLTSHFKLVVGVSSSIKGEFSFKKAYTEAHVAKEVGKRIYKEETLTFYDDLGIYKFLRFVDREDILKDESIRCIYEYDKKHNTNLLETLEAFMDNNGSIKKTAEKTFMHPNTIKYRLNKIKELAGEDILKDESKRFYYYLLTKAIRLILDLSNVFTIHSKKYTTCYFFCPFKTYVFSNTVIIIKFKRKLQNYRR</sequence>
<dbReference type="PANTHER" id="PTHR33744:SF1">
    <property type="entry name" value="DNA-BINDING TRANSCRIPTIONAL ACTIVATOR ADER"/>
    <property type="match status" value="1"/>
</dbReference>
<dbReference type="KEGG" id="tte:TTE1031"/>
<reference evidence="2 3" key="1">
    <citation type="journal article" date="2002" name="Genome Res.">
        <title>A complete sequence of the T. tengcongensis genome.</title>
        <authorList>
            <person name="Bao Q."/>
            <person name="Tian Y."/>
            <person name="Li W."/>
            <person name="Xu Z."/>
            <person name="Xuan Z."/>
            <person name="Hu S."/>
            <person name="Dong W."/>
            <person name="Yang J."/>
            <person name="Chen Y."/>
            <person name="Xue Y."/>
            <person name="Xu Y."/>
            <person name="Lai X."/>
            <person name="Huang L."/>
            <person name="Dong X."/>
            <person name="Ma Y."/>
            <person name="Ling L."/>
            <person name="Tan H."/>
            <person name="Chen R."/>
            <person name="Wang J."/>
            <person name="Yu J."/>
            <person name="Yang H."/>
        </authorList>
    </citation>
    <scope>NUCLEOTIDE SEQUENCE [LARGE SCALE GENOMIC DNA]</scope>
    <source>
        <strain evidence="3">DSM 15242 / JCM 11007 / NBRC 100824 / MB4</strain>
    </source>
</reference>
<gene>
    <name evidence="2" type="primary">SrmR</name>
    <name evidence="2" type="ordered locus">TTE1031</name>
</gene>
<name>Q8RAZ7_CALS4</name>
<accession>Q8RAZ7</accession>
<dbReference type="AlphaFoldDB" id="Q8RAZ7"/>
<evidence type="ECO:0000313" key="3">
    <source>
        <dbReference type="Proteomes" id="UP000000555"/>
    </source>
</evidence>
<dbReference type="HOGENOM" id="CLU_896257_0_0_9"/>
<dbReference type="RefSeq" id="WP_011025399.1">
    <property type="nucleotide sequence ID" value="NC_003869.1"/>
</dbReference>
<organism evidence="2 3">
    <name type="scientific">Caldanaerobacter subterraneus subsp. tengcongensis (strain DSM 15242 / JCM 11007 / NBRC 100824 / MB4)</name>
    <name type="common">Thermoanaerobacter tengcongensis</name>
    <dbReference type="NCBI Taxonomy" id="273068"/>
    <lineage>
        <taxon>Bacteria</taxon>
        <taxon>Bacillati</taxon>
        <taxon>Bacillota</taxon>
        <taxon>Clostridia</taxon>
        <taxon>Thermoanaerobacterales</taxon>
        <taxon>Thermoanaerobacteraceae</taxon>
        <taxon>Caldanaerobacter</taxon>
    </lineage>
</organism>
<dbReference type="OrthoDB" id="143422at2"/>
<dbReference type="EMBL" id="AE008691">
    <property type="protein sequence ID" value="AAM24285.1"/>
    <property type="molecule type" value="Genomic_DNA"/>
</dbReference>
<proteinExistence type="predicted"/>
<dbReference type="eggNOG" id="COG2508">
    <property type="taxonomic scope" value="Bacteria"/>
</dbReference>
<dbReference type="Gene3D" id="1.10.10.2840">
    <property type="entry name" value="PucR C-terminal helix-turn-helix domain"/>
    <property type="match status" value="1"/>
</dbReference>
<dbReference type="STRING" id="273068.TTE1031"/>
<dbReference type="InterPro" id="IPR051448">
    <property type="entry name" value="CdaR-like_regulators"/>
</dbReference>
<protein>
    <submittedName>
        <fullName evidence="2">Regulator of polyketide synthase expression</fullName>
    </submittedName>
</protein>
<evidence type="ECO:0000259" key="1">
    <source>
        <dbReference type="Pfam" id="PF13556"/>
    </source>
</evidence>
<dbReference type="PANTHER" id="PTHR33744">
    <property type="entry name" value="CARBOHYDRATE DIACID REGULATOR"/>
    <property type="match status" value="1"/>
</dbReference>
<keyword evidence="3" id="KW-1185">Reference proteome</keyword>
<evidence type="ECO:0000313" key="2">
    <source>
        <dbReference type="EMBL" id="AAM24285.1"/>
    </source>
</evidence>
<dbReference type="InterPro" id="IPR025736">
    <property type="entry name" value="PucR_C-HTH_dom"/>
</dbReference>
<dbReference type="Proteomes" id="UP000000555">
    <property type="component" value="Chromosome"/>
</dbReference>
<dbReference type="Pfam" id="PF13556">
    <property type="entry name" value="HTH_30"/>
    <property type="match status" value="1"/>
</dbReference>
<feature type="domain" description="PucR C-terminal helix-turn-helix" evidence="1">
    <location>
        <begin position="201"/>
        <end position="257"/>
    </location>
</feature>
<dbReference type="InterPro" id="IPR042070">
    <property type="entry name" value="PucR_C-HTH_sf"/>
</dbReference>